<dbReference type="EMBL" id="CVQH01018591">
    <property type="protein sequence ID" value="CRK25202.1"/>
    <property type="molecule type" value="Genomic_DNA"/>
</dbReference>
<evidence type="ECO:0000313" key="1">
    <source>
        <dbReference type="EMBL" id="CRK25202.1"/>
    </source>
</evidence>
<proteinExistence type="predicted"/>
<dbReference type="AlphaFoldDB" id="A0A0G4LT61"/>
<reference evidence="1 2" key="1">
    <citation type="submission" date="2015-05" db="EMBL/GenBank/DDBJ databases">
        <authorList>
            <person name="Wang D.B."/>
            <person name="Wang M."/>
        </authorList>
    </citation>
    <scope>NUCLEOTIDE SEQUENCE [LARGE SCALE GENOMIC DNA]</scope>
    <source>
        <strain evidence="1">VL1</strain>
    </source>
</reference>
<accession>A0A0G4LT61</accession>
<organism evidence="1 2">
    <name type="scientific">Verticillium longisporum</name>
    <name type="common">Verticillium dahliae var. longisporum</name>
    <dbReference type="NCBI Taxonomy" id="100787"/>
    <lineage>
        <taxon>Eukaryota</taxon>
        <taxon>Fungi</taxon>
        <taxon>Dikarya</taxon>
        <taxon>Ascomycota</taxon>
        <taxon>Pezizomycotina</taxon>
        <taxon>Sordariomycetes</taxon>
        <taxon>Hypocreomycetidae</taxon>
        <taxon>Glomerellales</taxon>
        <taxon>Plectosphaerellaceae</taxon>
        <taxon>Verticillium</taxon>
    </lineage>
</organism>
<evidence type="ECO:0000313" key="2">
    <source>
        <dbReference type="Proteomes" id="UP000044602"/>
    </source>
</evidence>
<protein>
    <submittedName>
        <fullName evidence="1">Uncharacterized protein</fullName>
    </submittedName>
</protein>
<dbReference type="Proteomes" id="UP000044602">
    <property type="component" value="Unassembled WGS sequence"/>
</dbReference>
<gene>
    <name evidence="1" type="ORF">BN1708_018150</name>
</gene>
<name>A0A0G4LT61_VERLO</name>
<feature type="non-terminal residue" evidence="1">
    <location>
        <position position="79"/>
    </location>
</feature>
<dbReference type="STRING" id="100787.A0A0G4LT61"/>
<sequence>MARGKDGYDSLLVEPEGGTAEELISEENGILISAMLRQYFMGLRTVGQWKNLSEHWVKVASECTTPIETRKNPWATAPG</sequence>
<keyword evidence="2" id="KW-1185">Reference proteome</keyword>